<dbReference type="InterPro" id="IPR051783">
    <property type="entry name" value="NAD(P)-dependent_oxidoreduct"/>
</dbReference>
<dbReference type="EMBL" id="CP163440">
    <property type="protein sequence ID" value="XDQ66583.1"/>
    <property type="molecule type" value="Genomic_DNA"/>
</dbReference>
<feature type="domain" description="NAD-dependent epimerase/dehydratase" evidence="1">
    <location>
        <begin position="3"/>
        <end position="227"/>
    </location>
</feature>
<name>A0AB39SGL3_9ACTN</name>
<dbReference type="GO" id="GO:0005737">
    <property type="term" value="C:cytoplasm"/>
    <property type="evidence" value="ECO:0007669"/>
    <property type="project" value="TreeGrafter"/>
</dbReference>
<dbReference type="PANTHER" id="PTHR48079:SF6">
    <property type="entry name" value="NAD(P)-BINDING DOMAIN-CONTAINING PROTEIN-RELATED"/>
    <property type="match status" value="1"/>
</dbReference>
<dbReference type="InterPro" id="IPR036291">
    <property type="entry name" value="NAD(P)-bd_dom_sf"/>
</dbReference>
<accession>A0AB39SGL3</accession>
<evidence type="ECO:0000259" key="1">
    <source>
        <dbReference type="Pfam" id="PF01370"/>
    </source>
</evidence>
<proteinExistence type="predicted"/>
<reference evidence="2" key="1">
    <citation type="submission" date="2024-07" db="EMBL/GenBank/DDBJ databases">
        <authorList>
            <person name="Yu S.T."/>
        </authorList>
    </citation>
    <scope>NUCLEOTIDE SEQUENCE</scope>
    <source>
        <strain evidence="2">R35</strain>
    </source>
</reference>
<gene>
    <name evidence="2" type="ORF">AB5J50_40170</name>
</gene>
<dbReference type="AlphaFoldDB" id="A0AB39SGL3"/>
<dbReference type="GO" id="GO:0004029">
    <property type="term" value="F:aldehyde dehydrogenase (NAD+) activity"/>
    <property type="evidence" value="ECO:0007669"/>
    <property type="project" value="TreeGrafter"/>
</dbReference>
<sequence length="317" mass="33368">MQVLVAGGTGVIGRQLVPLLRSAGHDVVVLSRPGRSATAADRLGAKVVEADALDRAAVAKALRSAAPQAVVNMLTAIPAEINPRRLAKDFELTNRLRTEGTRNLFEAARDIGVQRVVSQGLAYAYDPSGTGAADEDAPLWKNPPKQFVPVLGALRDLERQTLLAEGAVLRLGHLYGPGTIYAPDGSFVQQVRAGKVPLVGGGTATFSFTHTRDAAAAVVAALKSDYNGVLNVVDDEPAPMNVWLPELADILGARGPKGAPAALARMAVGGWGVAFMTQLRGADNARAKLQLDWTPRYPTWRTGFTAELRNTASPAAA</sequence>
<dbReference type="RefSeq" id="WP_369263580.1">
    <property type="nucleotide sequence ID" value="NZ_CP163440.1"/>
</dbReference>
<dbReference type="Gene3D" id="3.40.50.720">
    <property type="entry name" value="NAD(P)-binding Rossmann-like Domain"/>
    <property type="match status" value="1"/>
</dbReference>
<evidence type="ECO:0000313" key="2">
    <source>
        <dbReference type="EMBL" id="XDQ66583.1"/>
    </source>
</evidence>
<dbReference type="PANTHER" id="PTHR48079">
    <property type="entry name" value="PROTEIN YEEZ"/>
    <property type="match status" value="1"/>
</dbReference>
<dbReference type="Pfam" id="PF01370">
    <property type="entry name" value="Epimerase"/>
    <property type="match status" value="1"/>
</dbReference>
<dbReference type="SUPFAM" id="SSF51735">
    <property type="entry name" value="NAD(P)-binding Rossmann-fold domains"/>
    <property type="match status" value="1"/>
</dbReference>
<dbReference type="InterPro" id="IPR001509">
    <property type="entry name" value="Epimerase_deHydtase"/>
</dbReference>
<protein>
    <submittedName>
        <fullName evidence="2">NAD-dependent epimerase/dehydratase family protein</fullName>
    </submittedName>
</protein>
<organism evidence="2">
    <name type="scientific">Streptomyces sp. R35</name>
    <dbReference type="NCBI Taxonomy" id="3238630"/>
    <lineage>
        <taxon>Bacteria</taxon>
        <taxon>Bacillati</taxon>
        <taxon>Actinomycetota</taxon>
        <taxon>Actinomycetes</taxon>
        <taxon>Kitasatosporales</taxon>
        <taxon>Streptomycetaceae</taxon>
        <taxon>Streptomyces</taxon>
    </lineage>
</organism>